<feature type="region of interest" description="Disordered" evidence="1">
    <location>
        <begin position="99"/>
        <end position="119"/>
    </location>
</feature>
<organism evidence="2 3">
    <name type="scientific">Letharia columbiana</name>
    <dbReference type="NCBI Taxonomy" id="112416"/>
    <lineage>
        <taxon>Eukaryota</taxon>
        <taxon>Fungi</taxon>
        <taxon>Dikarya</taxon>
        <taxon>Ascomycota</taxon>
        <taxon>Pezizomycotina</taxon>
        <taxon>Lecanoromycetes</taxon>
        <taxon>OSLEUM clade</taxon>
        <taxon>Lecanoromycetidae</taxon>
        <taxon>Lecanorales</taxon>
        <taxon>Lecanorineae</taxon>
        <taxon>Parmeliaceae</taxon>
        <taxon>Letharia</taxon>
    </lineage>
</organism>
<sequence length="139" mass="15029">MPTSVSTTLTKCLAALNHIKTRAEQPDYRHEGDVPSASWTNELSRLRVWTSNVEAYETGQSSLESILGNTSPLTGRAVTGLLENLHLLLSDILGKLSRAAPSASGDDAPSTTSPEPTTELQQLYPEVVSSIDWLYVVFG</sequence>
<dbReference type="AlphaFoldDB" id="A0A8H6L8A8"/>
<gene>
    <name evidence="2" type="ORF">HO173_002506</name>
</gene>
<dbReference type="OrthoDB" id="20872at2759"/>
<evidence type="ECO:0000256" key="1">
    <source>
        <dbReference type="SAM" id="MobiDB-lite"/>
    </source>
</evidence>
<comment type="caution">
    <text evidence="2">The sequence shown here is derived from an EMBL/GenBank/DDBJ whole genome shotgun (WGS) entry which is preliminary data.</text>
</comment>
<protein>
    <submittedName>
        <fullName evidence="2">Uncharacterized protein</fullName>
    </submittedName>
</protein>
<evidence type="ECO:0000313" key="2">
    <source>
        <dbReference type="EMBL" id="KAF6239245.1"/>
    </source>
</evidence>
<dbReference type="RefSeq" id="XP_037168532.1">
    <property type="nucleotide sequence ID" value="XM_037304439.1"/>
</dbReference>
<reference evidence="2 3" key="1">
    <citation type="journal article" date="2020" name="Genomics">
        <title>Complete, high-quality genomes from long-read metagenomic sequencing of two wolf lichen thalli reveals enigmatic genome architecture.</title>
        <authorList>
            <person name="McKenzie S.K."/>
            <person name="Walston R.F."/>
            <person name="Allen J.L."/>
        </authorList>
    </citation>
    <scope>NUCLEOTIDE SEQUENCE [LARGE SCALE GENOMIC DNA]</scope>
    <source>
        <strain evidence="2">WasteWater2</strain>
    </source>
</reference>
<dbReference type="GeneID" id="59284179"/>
<evidence type="ECO:0000313" key="3">
    <source>
        <dbReference type="Proteomes" id="UP000578531"/>
    </source>
</evidence>
<name>A0A8H6L8A8_9LECA</name>
<accession>A0A8H6L8A8</accession>
<dbReference type="Proteomes" id="UP000578531">
    <property type="component" value="Unassembled WGS sequence"/>
</dbReference>
<keyword evidence="3" id="KW-1185">Reference proteome</keyword>
<proteinExistence type="predicted"/>
<dbReference type="EMBL" id="JACCJC010000006">
    <property type="protein sequence ID" value="KAF6239245.1"/>
    <property type="molecule type" value="Genomic_DNA"/>
</dbReference>